<evidence type="ECO:0000256" key="12">
    <source>
        <dbReference type="PIRNR" id="PIRNR000559"/>
    </source>
</evidence>
<dbReference type="PIRSF" id="PIRSF000559">
    <property type="entry name" value="cGMP-dep_kinase"/>
    <property type="match status" value="1"/>
</dbReference>
<comment type="catalytic activity">
    <reaction evidence="11">
        <text>L-seryl-[protein] + ATP = O-phospho-L-seryl-[protein] + ADP + H(+)</text>
        <dbReference type="Rhea" id="RHEA:17989"/>
        <dbReference type="Rhea" id="RHEA-COMP:9863"/>
        <dbReference type="Rhea" id="RHEA-COMP:11604"/>
        <dbReference type="ChEBI" id="CHEBI:15378"/>
        <dbReference type="ChEBI" id="CHEBI:29999"/>
        <dbReference type="ChEBI" id="CHEBI:30616"/>
        <dbReference type="ChEBI" id="CHEBI:83421"/>
        <dbReference type="ChEBI" id="CHEBI:456216"/>
        <dbReference type="EC" id="2.7.11.12"/>
    </reaction>
</comment>
<dbReference type="SUPFAM" id="SSF51206">
    <property type="entry name" value="cAMP-binding domain-like"/>
    <property type="match status" value="2"/>
</dbReference>
<keyword evidence="4 12" id="KW-0140">cGMP</keyword>
<dbReference type="InterPro" id="IPR000719">
    <property type="entry name" value="Prot_kinase_dom"/>
</dbReference>
<dbReference type="Gene3D" id="2.60.120.10">
    <property type="entry name" value="Jelly Rolls"/>
    <property type="match status" value="2"/>
</dbReference>
<feature type="binding site" evidence="14 15">
    <location>
        <position position="406"/>
    </location>
    <ligand>
        <name>ATP</name>
        <dbReference type="ChEBI" id="CHEBI:30616"/>
    </ligand>
</feature>
<dbReference type="GO" id="GO:0004692">
    <property type="term" value="F:cGMP-dependent protein kinase activity"/>
    <property type="evidence" value="ECO:0007669"/>
    <property type="project" value="UniProtKB-EC"/>
</dbReference>
<dbReference type="OMA" id="ESCLADC"/>
<dbReference type="PROSITE" id="PS00108">
    <property type="entry name" value="PROTEIN_KINASE_ST"/>
    <property type="match status" value="1"/>
</dbReference>
<comment type="caution">
    <text evidence="20">The sequence shown here is derived from an EMBL/GenBank/DDBJ whole genome shotgun (WGS) entry which is preliminary data.</text>
</comment>
<keyword evidence="5 12" id="KW-0808">Transferase</keyword>
<dbReference type="PROSITE" id="PS51285">
    <property type="entry name" value="AGC_KINASE_CTER"/>
    <property type="match status" value="1"/>
</dbReference>
<evidence type="ECO:0000259" key="17">
    <source>
        <dbReference type="PROSITE" id="PS50011"/>
    </source>
</evidence>
<dbReference type="EMBL" id="JAPWDV010000003">
    <property type="protein sequence ID" value="KAJ6216879.1"/>
    <property type="molecule type" value="Genomic_DNA"/>
</dbReference>
<dbReference type="GO" id="GO:0030553">
    <property type="term" value="F:cGMP binding"/>
    <property type="evidence" value="ECO:0007669"/>
    <property type="project" value="UniProtKB-KW"/>
</dbReference>
<dbReference type="CDD" id="cd05572">
    <property type="entry name" value="STKc_cGK"/>
    <property type="match status" value="1"/>
</dbReference>
<dbReference type="InterPro" id="IPR018490">
    <property type="entry name" value="cNMP-bd_dom_sf"/>
</dbReference>
<dbReference type="PROSITE" id="PS50011">
    <property type="entry name" value="PROTEIN_KINASE_DOM"/>
    <property type="match status" value="1"/>
</dbReference>
<feature type="active site" description="Proton acceptor" evidence="13">
    <location>
        <position position="500"/>
    </location>
</feature>
<dbReference type="SMART" id="SM00220">
    <property type="entry name" value="S_TKc"/>
    <property type="match status" value="1"/>
</dbReference>
<feature type="binding site" evidence="14">
    <location>
        <begin position="382"/>
        <end position="390"/>
    </location>
    <ligand>
        <name>ATP</name>
        <dbReference type="ChEBI" id="CHEBI:30616"/>
    </ligand>
</feature>
<organism evidence="20 21">
    <name type="scientific">Blomia tropicalis</name>
    <name type="common">Mite</name>
    <dbReference type="NCBI Taxonomy" id="40697"/>
    <lineage>
        <taxon>Eukaryota</taxon>
        <taxon>Metazoa</taxon>
        <taxon>Ecdysozoa</taxon>
        <taxon>Arthropoda</taxon>
        <taxon>Chelicerata</taxon>
        <taxon>Arachnida</taxon>
        <taxon>Acari</taxon>
        <taxon>Acariformes</taxon>
        <taxon>Sarcoptiformes</taxon>
        <taxon>Astigmata</taxon>
        <taxon>Glycyphagoidea</taxon>
        <taxon>Echimyopodidae</taxon>
        <taxon>Blomia</taxon>
    </lineage>
</organism>
<feature type="domain" description="Protein kinase" evidence="17">
    <location>
        <begin position="376"/>
        <end position="636"/>
    </location>
</feature>
<evidence type="ECO:0000256" key="1">
    <source>
        <dbReference type="ARBA" id="ARBA00006352"/>
    </source>
</evidence>
<evidence type="ECO:0000256" key="2">
    <source>
        <dbReference type="ARBA" id="ARBA00012428"/>
    </source>
</evidence>
<evidence type="ECO:0000256" key="6">
    <source>
        <dbReference type="ARBA" id="ARBA00022741"/>
    </source>
</evidence>
<dbReference type="PROSITE" id="PS50042">
    <property type="entry name" value="CNMP_BINDING_3"/>
    <property type="match status" value="2"/>
</dbReference>
<dbReference type="FunFam" id="2.60.120.10:FF:000035">
    <property type="entry name" value="cGMP-dependent protein kinase"/>
    <property type="match status" value="1"/>
</dbReference>
<reference evidence="20" key="1">
    <citation type="submission" date="2022-12" db="EMBL/GenBank/DDBJ databases">
        <title>Genome assemblies of Blomia tropicalis.</title>
        <authorList>
            <person name="Cui Y."/>
        </authorList>
    </citation>
    <scope>NUCLEOTIDE SEQUENCE</scope>
    <source>
        <tissue evidence="20">Adult mites</tissue>
    </source>
</reference>
<comment type="similarity">
    <text evidence="1 12">Belongs to the protein kinase superfamily. AGC Ser/Thr protein kinase family. cGMP subfamily.</text>
</comment>
<evidence type="ECO:0000313" key="20">
    <source>
        <dbReference type="EMBL" id="KAJ6216879.1"/>
    </source>
</evidence>
<keyword evidence="8 12" id="KW-0067">ATP-binding</keyword>
<evidence type="ECO:0000256" key="15">
    <source>
        <dbReference type="PROSITE-ProRule" id="PRU10141"/>
    </source>
</evidence>
<dbReference type="PROSITE" id="PS00107">
    <property type="entry name" value="PROTEIN_KINASE_ATP"/>
    <property type="match status" value="1"/>
</dbReference>
<feature type="region of interest" description="Disordered" evidence="16">
    <location>
        <begin position="665"/>
        <end position="688"/>
    </location>
</feature>
<evidence type="ECO:0000256" key="16">
    <source>
        <dbReference type="SAM" id="MobiDB-lite"/>
    </source>
</evidence>
<dbReference type="GO" id="GO:0005524">
    <property type="term" value="F:ATP binding"/>
    <property type="evidence" value="ECO:0007669"/>
    <property type="project" value="UniProtKB-UniRule"/>
</dbReference>
<dbReference type="InterPro" id="IPR017441">
    <property type="entry name" value="Protein_kinase_ATP_BS"/>
</dbReference>
<dbReference type="InterPro" id="IPR018488">
    <property type="entry name" value="cNMP-bd_CS"/>
</dbReference>
<dbReference type="PROSITE" id="PS00888">
    <property type="entry name" value="CNMP_BINDING_1"/>
    <property type="match status" value="2"/>
</dbReference>
<dbReference type="Pfam" id="PF00027">
    <property type="entry name" value="cNMP_binding"/>
    <property type="match status" value="2"/>
</dbReference>
<dbReference type="SMART" id="SM00133">
    <property type="entry name" value="S_TK_X"/>
    <property type="match status" value="1"/>
</dbReference>
<dbReference type="FunFam" id="1.10.510.10:FF:000210">
    <property type="entry name" value="Non-specific serine/threonine protein kinase"/>
    <property type="match status" value="1"/>
</dbReference>
<dbReference type="CDD" id="cd00038">
    <property type="entry name" value="CAP_ED"/>
    <property type="match status" value="2"/>
</dbReference>
<gene>
    <name evidence="20" type="ORF">RDWZM_008036</name>
</gene>
<dbReference type="InterPro" id="IPR014710">
    <property type="entry name" value="RmlC-like_jellyroll"/>
</dbReference>
<dbReference type="Pfam" id="PF00069">
    <property type="entry name" value="Pkinase"/>
    <property type="match status" value="1"/>
</dbReference>
<dbReference type="InterPro" id="IPR002374">
    <property type="entry name" value="cGMP_dep_kinase"/>
</dbReference>
<accession>A0A9Q0RJL6</accession>
<dbReference type="Proteomes" id="UP001142055">
    <property type="component" value="Chromosome 3"/>
</dbReference>
<dbReference type="AlphaFoldDB" id="A0A9Q0RJL6"/>
<dbReference type="SMART" id="SM00100">
    <property type="entry name" value="cNMP"/>
    <property type="match status" value="2"/>
</dbReference>
<dbReference type="PANTHER" id="PTHR24353">
    <property type="entry name" value="CYCLIC NUCLEOTIDE-DEPENDENT PROTEIN KINASE"/>
    <property type="match status" value="1"/>
</dbReference>
<keyword evidence="3 12" id="KW-0723">Serine/threonine-protein kinase</keyword>
<evidence type="ECO:0000259" key="19">
    <source>
        <dbReference type="PROSITE" id="PS51285"/>
    </source>
</evidence>
<dbReference type="InterPro" id="IPR035014">
    <property type="entry name" value="STKc_cGK"/>
</dbReference>
<evidence type="ECO:0000256" key="3">
    <source>
        <dbReference type="ARBA" id="ARBA00022527"/>
    </source>
</evidence>
<sequence length="688" mass="78978">MTTHESEMAFLALQEENRLLKKMIAEKDDIINDLRSQVDKYKSVLSMCDVFPLPGADPQLKPRKERLMGISAEPESSLTYEELLQTKFADYKKTESSRTIIKKAILENDFMKNLEQFQIEEITNSMYPVEYAKDLYIIKEGDFGSAVYVIEEGTLEVSKNQKFLSKMGPQKMFGELAILYNCTRTATVKALTDCKLWAIERQCFRTIMMRSGLLKQKEHVEFLKTVPTFNKLSDETILKIANVLEEVTYTRDQYIIRQGEKGATFYIISSGSVNVTIKHGDSMFNSGSPNVAAPEKFIRTLNKGEFFGERALQGEEIRTANIIAESQLVTCLVIDRDSFKKLISNLDELKTKRYDQDITERRILNQRFAPLKISDLRFEATLGVGGFGRVELVTMADNKSLSYALKVMKKAQIVETRQQQHILNEKQIMLESNCQFIVKLFKTFKDSKYLYMLMEACLGGELWAILRDKGSFDEQSARFYVACMIEAFDYLHSRHIIYRDLKPENMLLDQTGYAKLTDFGFAKRLHPPGRKTWTFCGTPDYVAPEVILSRGHDHSADYWSLGILMYELLTGSPPFTGIDPMRTYTNVLKGIDAIDFPRNISRDAINLMKSLCRDNPAERLGYQKGGINEIKNHEWLKFFNFEHLKAHKMTPPLIPSVKNSCDSSNFDSYPADTDVEPPDDYTGWDEDF</sequence>
<keyword evidence="21" id="KW-1185">Reference proteome</keyword>
<keyword evidence="7 12" id="KW-0418">Kinase</keyword>
<dbReference type="InterPro" id="IPR008271">
    <property type="entry name" value="Ser/Thr_kinase_AS"/>
</dbReference>
<keyword evidence="9 12" id="KW-0142">cGMP-binding</keyword>
<feature type="domain" description="Cyclic nucleotide-binding" evidence="18">
    <location>
        <begin position="228"/>
        <end position="360"/>
    </location>
</feature>
<dbReference type="PANTHER" id="PTHR24353:SF111">
    <property type="match status" value="1"/>
</dbReference>
<proteinExistence type="inferred from homology"/>
<feature type="compositionally biased region" description="Acidic residues" evidence="16">
    <location>
        <begin position="673"/>
        <end position="688"/>
    </location>
</feature>
<dbReference type="SUPFAM" id="SSF56112">
    <property type="entry name" value="Protein kinase-like (PK-like)"/>
    <property type="match status" value="1"/>
</dbReference>
<evidence type="ECO:0000256" key="9">
    <source>
        <dbReference type="ARBA" id="ARBA00022992"/>
    </source>
</evidence>
<dbReference type="PROSITE" id="PS00889">
    <property type="entry name" value="CNMP_BINDING_2"/>
    <property type="match status" value="2"/>
</dbReference>
<protein>
    <recommendedName>
        <fullName evidence="2 12">cGMP-dependent protein kinase</fullName>
        <ecNumber evidence="2 12">2.7.11.12</ecNumber>
    </recommendedName>
</protein>
<evidence type="ECO:0000256" key="10">
    <source>
        <dbReference type="ARBA" id="ARBA00047298"/>
    </source>
</evidence>
<keyword evidence="6 12" id="KW-0547">Nucleotide-binding</keyword>
<name>A0A9Q0RJL6_BLOTA</name>
<evidence type="ECO:0000256" key="14">
    <source>
        <dbReference type="PIRSR" id="PIRSR000559-2"/>
    </source>
</evidence>
<evidence type="ECO:0000256" key="8">
    <source>
        <dbReference type="ARBA" id="ARBA00022840"/>
    </source>
</evidence>
<evidence type="ECO:0000313" key="21">
    <source>
        <dbReference type="Proteomes" id="UP001142055"/>
    </source>
</evidence>
<evidence type="ECO:0000256" key="11">
    <source>
        <dbReference type="ARBA" id="ARBA00047462"/>
    </source>
</evidence>
<dbReference type="PRINTS" id="PR00103">
    <property type="entry name" value="CAMPKINASE"/>
</dbReference>
<evidence type="ECO:0000256" key="5">
    <source>
        <dbReference type="ARBA" id="ARBA00022679"/>
    </source>
</evidence>
<comment type="catalytic activity">
    <reaction evidence="10 12">
        <text>L-threonyl-[protein] + ATP = O-phospho-L-threonyl-[protein] + ADP + H(+)</text>
        <dbReference type="Rhea" id="RHEA:46608"/>
        <dbReference type="Rhea" id="RHEA-COMP:11060"/>
        <dbReference type="Rhea" id="RHEA-COMP:11605"/>
        <dbReference type="ChEBI" id="CHEBI:15378"/>
        <dbReference type="ChEBI" id="CHEBI:30013"/>
        <dbReference type="ChEBI" id="CHEBI:30616"/>
        <dbReference type="ChEBI" id="CHEBI:61977"/>
        <dbReference type="ChEBI" id="CHEBI:456216"/>
        <dbReference type="EC" id="2.7.11.12"/>
    </reaction>
</comment>
<evidence type="ECO:0000256" key="7">
    <source>
        <dbReference type="ARBA" id="ARBA00022777"/>
    </source>
</evidence>
<evidence type="ECO:0000256" key="4">
    <source>
        <dbReference type="ARBA" id="ARBA00022535"/>
    </source>
</evidence>
<dbReference type="InterPro" id="IPR000595">
    <property type="entry name" value="cNMP-bd_dom"/>
</dbReference>
<dbReference type="Gene3D" id="3.30.200.20">
    <property type="entry name" value="Phosphorylase Kinase, domain 1"/>
    <property type="match status" value="1"/>
</dbReference>
<dbReference type="Gene3D" id="1.10.510.10">
    <property type="entry name" value="Transferase(Phosphotransferase) domain 1"/>
    <property type="match status" value="1"/>
</dbReference>
<evidence type="ECO:0000259" key="18">
    <source>
        <dbReference type="PROSITE" id="PS50042"/>
    </source>
</evidence>
<feature type="domain" description="AGC-kinase C-terminal" evidence="19">
    <location>
        <begin position="637"/>
        <end position="688"/>
    </location>
</feature>
<evidence type="ECO:0000256" key="13">
    <source>
        <dbReference type="PIRSR" id="PIRSR000559-1"/>
    </source>
</evidence>
<feature type="domain" description="Cyclic nucleotide-binding" evidence="18">
    <location>
        <begin position="110"/>
        <end position="225"/>
    </location>
</feature>
<dbReference type="InterPro" id="IPR011009">
    <property type="entry name" value="Kinase-like_dom_sf"/>
</dbReference>
<dbReference type="EC" id="2.7.11.12" evidence="2 12"/>
<dbReference type="InterPro" id="IPR000961">
    <property type="entry name" value="AGC-kinase_C"/>
</dbReference>